<comment type="caution">
    <text evidence="2">The sequence shown here is derived from an EMBL/GenBank/DDBJ whole genome shotgun (WGS) entry which is preliminary data.</text>
</comment>
<evidence type="ECO:0000313" key="2">
    <source>
        <dbReference type="EMBL" id="KAK3531796.1"/>
    </source>
</evidence>
<feature type="region of interest" description="Disordered" evidence="1">
    <location>
        <begin position="17"/>
        <end position="50"/>
    </location>
</feature>
<sequence length="50" mass="5440">MTGLMVALVAEEDREVQAAQADPASRRSSQQSLLTQHTSATCLSTQYKET</sequence>
<organism evidence="2 3">
    <name type="scientific">Hemibagrus guttatus</name>
    <dbReference type="NCBI Taxonomy" id="175788"/>
    <lineage>
        <taxon>Eukaryota</taxon>
        <taxon>Metazoa</taxon>
        <taxon>Chordata</taxon>
        <taxon>Craniata</taxon>
        <taxon>Vertebrata</taxon>
        <taxon>Euteleostomi</taxon>
        <taxon>Actinopterygii</taxon>
        <taxon>Neopterygii</taxon>
        <taxon>Teleostei</taxon>
        <taxon>Ostariophysi</taxon>
        <taxon>Siluriformes</taxon>
        <taxon>Bagridae</taxon>
        <taxon>Hemibagrus</taxon>
    </lineage>
</organism>
<accession>A0AAE0V3C0</accession>
<dbReference type="Proteomes" id="UP001274896">
    <property type="component" value="Unassembled WGS sequence"/>
</dbReference>
<dbReference type="EMBL" id="JAUCMX010000011">
    <property type="protein sequence ID" value="KAK3531796.1"/>
    <property type="molecule type" value="Genomic_DNA"/>
</dbReference>
<evidence type="ECO:0000256" key="1">
    <source>
        <dbReference type="SAM" id="MobiDB-lite"/>
    </source>
</evidence>
<name>A0AAE0V3C0_9TELE</name>
<evidence type="ECO:0000313" key="3">
    <source>
        <dbReference type="Proteomes" id="UP001274896"/>
    </source>
</evidence>
<gene>
    <name evidence="2" type="ORF">QTP70_029741</name>
</gene>
<feature type="compositionally biased region" description="Low complexity" evidence="1">
    <location>
        <begin position="26"/>
        <end position="41"/>
    </location>
</feature>
<reference evidence="2" key="1">
    <citation type="submission" date="2023-06" db="EMBL/GenBank/DDBJ databases">
        <title>Male Hemibagrus guttatus genome.</title>
        <authorList>
            <person name="Bian C."/>
        </authorList>
    </citation>
    <scope>NUCLEOTIDE SEQUENCE</scope>
    <source>
        <strain evidence="2">Male_cb2023</strain>
        <tissue evidence="2">Muscle</tissue>
    </source>
</reference>
<protein>
    <submittedName>
        <fullName evidence="2">Uncharacterized protein</fullName>
    </submittedName>
</protein>
<keyword evidence="3" id="KW-1185">Reference proteome</keyword>
<proteinExistence type="predicted"/>
<dbReference type="AlphaFoldDB" id="A0AAE0V3C0"/>